<name>A0ABW3T5E1_9CAUL</name>
<dbReference type="PIRSF" id="PIRSF000897">
    <property type="entry name" value="Acid_Ptase_ClsA"/>
    <property type="match status" value="1"/>
</dbReference>
<dbReference type="SUPFAM" id="SSF48317">
    <property type="entry name" value="Acid phosphatase/Vanadium-dependent haloperoxidase"/>
    <property type="match status" value="1"/>
</dbReference>
<dbReference type="SMART" id="SM00014">
    <property type="entry name" value="acidPPc"/>
    <property type="match status" value="1"/>
</dbReference>
<keyword evidence="6" id="KW-1185">Reference proteome</keyword>
<feature type="domain" description="Phosphatidic acid phosphatase type 2/haloperoxidase" evidence="4">
    <location>
        <begin position="125"/>
        <end position="238"/>
    </location>
</feature>
<sequence length="268" mass="28476">MTSSSKLLSGFAAVAVVTLGACAALPFPHKTQAPADASLAAPTPTKLSGYLSATDIDGKALLGPPPSPDSLRGRADREAYEQTRSLQGSPRWAQAIKDNDIWQGGALERYSCALGVRLGERETPAVWKLLHRTELDVRTVGTPAKNFYNRTRPMIGDDRPICVPREDWMRTNASYPSGHAMVGWSWALILTEIQPKAADGLMSAGKAVGDSRAICGVHYPSDIEAGRTLAAAMVARLHADASFQADLAAAKAELAKAPRAEGLSCPTQ</sequence>
<dbReference type="Proteomes" id="UP001597216">
    <property type="component" value="Unassembled WGS sequence"/>
</dbReference>
<dbReference type="RefSeq" id="WP_377354342.1">
    <property type="nucleotide sequence ID" value="NZ_JBHTLQ010000045.1"/>
</dbReference>
<feature type="chain" id="PRO_5047462436" description="Acid phosphatase" evidence="3">
    <location>
        <begin position="24"/>
        <end position="268"/>
    </location>
</feature>
<evidence type="ECO:0000256" key="1">
    <source>
        <dbReference type="PIRNR" id="PIRNR000897"/>
    </source>
</evidence>
<dbReference type="CDD" id="cd03397">
    <property type="entry name" value="PAP2_acid_phosphatase"/>
    <property type="match status" value="1"/>
</dbReference>
<evidence type="ECO:0000256" key="2">
    <source>
        <dbReference type="SAM" id="MobiDB-lite"/>
    </source>
</evidence>
<feature type="signal peptide" evidence="3">
    <location>
        <begin position="1"/>
        <end position="23"/>
    </location>
</feature>
<feature type="region of interest" description="Disordered" evidence="2">
    <location>
        <begin position="58"/>
        <end position="77"/>
    </location>
</feature>
<dbReference type="PROSITE" id="PS51257">
    <property type="entry name" value="PROKAR_LIPOPROTEIN"/>
    <property type="match status" value="1"/>
</dbReference>
<dbReference type="EMBL" id="JBHTLQ010000045">
    <property type="protein sequence ID" value="MFD1192142.1"/>
    <property type="molecule type" value="Genomic_DNA"/>
</dbReference>
<dbReference type="InterPro" id="IPR001011">
    <property type="entry name" value="Acid_Pase_classA_bac"/>
</dbReference>
<evidence type="ECO:0000313" key="6">
    <source>
        <dbReference type="Proteomes" id="UP001597216"/>
    </source>
</evidence>
<keyword evidence="3" id="KW-0732">Signal</keyword>
<dbReference type="InterPro" id="IPR000326">
    <property type="entry name" value="PAP2/HPO"/>
</dbReference>
<comment type="caution">
    <text evidence="5">The sequence shown here is derived from an EMBL/GenBank/DDBJ whole genome shotgun (WGS) entry which is preliminary data.</text>
</comment>
<reference evidence="6" key="1">
    <citation type="journal article" date="2019" name="Int. J. Syst. Evol. Microbiol.">
        <title>The Global Catalogue of Microorganisms (GCM) 10K type strain sequencing project: providing services to taxonomists for standard genome sequencing and annotation.</title>
        <authorList>
            <consortium name="The Broad Institute Genomics Platform"/>
            <consortium name="The Broad Institute Genome Sequencing Center for Infectious Disease"/>
            <person name="Wu L."/>
            <person name="Ma J."/>
        </authorList>
    </citation>
    <scope>NUCLEOTIDE SEQUENCE [LARGE SCALE GENOMIC DNA]</scope>
    <source>
        <strain evidence="6">CCUG 55074</strain>
    </source>
</reference>
<gene>
    <name evidence="5" type="ORF">ACFQ27_16260</name>
</gene>
<keyword evidence="1" id="KW-0378">Hydrolase</keyword>
<evidence type="ECO:0000259" key="4">
    <source>
        <dbReference type="SMART" id="SM00014"/>
    </source>
</evidence>
<evidence type="ECO:0000256" key="3">
    <source>
        <dbReference type="SAM" id="SignalP"/>
    </source>
</evidence>
<comment type="similarity">
    <text evidence="1">Belongs to the class A bacterial acid phosphatase family.</text>
</comment>
<organism evidence="5 6">
    <name type="scientific">Phenylobacterium conjunctum</name>
    <dbReference type="NCBI Taxonomy" id="1298959"/>
    <lineage>
        <taxon>Bacteria</taxon>
        <taxon>Pseudomonadati</taxon>
        <taxon>Pseudomonadota</taxon>
        <taxon>Alphaproteobacteria</taxon>
        <taxon>Caulobacterales</taxon>
        <taxon>Caulobacteraceae</taxon>
        <taxon>Phenylobacterium</taxon>
    </lineage>
</organism>
<dbReference type="InterPro" id="IPR036938">
    <property type="entry name" value="PAP2/HPO_sf"/>
</dbReference>
<accession>A0ABW3T5E1</accession>
<evidence type="ECO:0000313" key="5">
    <source>
        <dbReference type="EMBL" id="MFD1192142.1"/>
    </source>
</evidence>
<proteinExistence type="inferred from homology"/>
<protein>
    <recommendedName>
        <fullName evidence="1">Acid phosphatase</fullName>
        <ecNumber evidence="1">3.1.3.2</ecNumber>
    </recommendedName>
</protein>
<comment type="catalytic activity">
    <reaction evidence="1">
        <text>a phosphate monoester + H2O = an alcohol + phosphate</text>
        <dbReference type="Rhea" id="RHEA:15017"/>
        <dbReference type="ChEBI" id="CHEBI:15377"/>
        <dbReference type="ChEBI" id="CHEBI:30879"/>
        <dbReference type="ChEBI" id="CHEBI:43474"/>
        <dbReference type="ChEBI" id="CHEBI:67140"/>
        <dbReference type="EC" id="3.1.3.2"/>
    </reaction>
</comment>
<dbReference type="PRINTS" id="PR00483">
    <property type="entry name" value="BACPHPHTASE"/>
</dbReference>
<dbReference type="Pfam" id="PF01569">
    <property type="entry name" value="PAP2"/>
    <property type="match status" value="1"/>
</dbReference>
<dbReference type="EC" id="3.1.3.2" evidence="1"/>
<dbReference type="Gene3D" id="1.20.144.10">
    <property type="entry name" value="Phosphatidic acid phosphatase type 2/haloperoxidase"/>
    <property type="match status" value="1"/>
</dbReference>